<dbReference type="EC" id="2.1.1.-" evidence="1"/>
<evidence type="ECO:0000313" key="2">
    <source>
        <dbReference type="Proteomes" id="UP001597511"/>
    </source>
</evidence>
<dbReference type="PANTHER" id="PTHR43861:SF6">
    <property type="entry name" value="METHYLTRANSFERASE TYPE 11"/>
    <property type="match status" value="1"/>
</dbReference>
<name>A0ABW6A696_9BACT</name>
<dbReference type="Pfam" id="PF13489">
    <property type="entry name" value="Methyltransf_23"/>
    <property type="match status" value="1"/>
</dbReference>
<accession>A0ABW6A696</accession>
<keyword evidence="1" id="KW-0808">Transferase</keyword>
<reference evidence="2" key="1">
    <citation type="journal article" date="2019" name="Int. J. Syst. Evol. Microbiol.">
        <title>The Global Catalogue of Microorganisms (GCM) 10K type strain sequencing project: providing services to taxonomists for standard genome sequencing and annotation.</title>
        <authorList>
            <consortium name="The Broad Institute Genomics Platform"/>
            <consortium name="The Broad Institute Genome Sequencing Center for Infectious Disease"/>
            <person name="Wu L."/>
            <person name="Ma J."/>
        </authorList>
    </citation>
    <scope>NUCLEOTIDE SEQUENCE [LARGE SCALE GENOMIC DNA]</scope>
    <source>
        <strain evidence="2">KCTC 23299</strain>
    </source>
</reference>
<dbReference type="CDD" id="cd02440">
    <property type="entry name" value="AdoMet_MTases"/>
    <property type="match status" value="1"/>
</dbReference>
<dbReference type="EMBL" id="JBHUOZ010000003">
    <property type="protein sequence ID" value="MFD2920848.1"/>
    <property type="molecule type" value="Genomic_DNA"/>
</dbReference>
<keyword evidence="2" id="KW-1185">Reference proteome</keyword>
<evidence type="ECO:0000313" key="1">
    <source>
        <dbReference type="EMBL" id="MFD2920848.1"/>
    </source>
</evidence>
<dbReference type="RefSeq" id="WP_386100000.1">
    <property type="nucleotide sequence ID" value="NZ_JBHUOZ010000003.1"/>
</dbReference>
<protein>
    <submittedName>
        <fullName evidence="1">Class I SAM-dependent methyltransferase</fullName>
        <ecNumber evidence="1">2.1.1.-</ecNumber>
    </submittedName>
</protein>
<organism evidence="1 2">
    <name type="scientific">Terrimonas rubra</name>
    <dbReference type="NCBI Taxonomy" id="1035890"/>
    <lineage>
        <taxon>Bacteria</taxon>
        <taxon>Pseudomonadati</taxon>
        <taxon>Bacteroidota</taxon>
        <taxon>Chitinophagia</taxon>
        <taxon>Chitinophagales</taxon>
        <taxon>Chitinophagaceae</taxon>
        <taxon>Terrimonas</taxon>
    </lineage>
</organism>
<sequence length="298" mass="33737">MATTIHYATCPVCGSGDLHEVLQVKDFTVSQELFPVVACKHCTLLFTQDVPDANSIGPYYRSEDYISHTNTSKGLVNKLYQAVRGITMKTKRKLIEKQSGLKKGSLLDMGCGTGTFIHSMQQSGWQVTGMEPDDTARAAGKKAYGLVIDSPDQFYNLPAATFDVITLWHVLEHVHDLHQYIAQLKKILKPNGRIFIAVPNYQAGEQQVYKAYWAAYDVPRHLYHFSPQSIRVLMQQHQLTVDVYKPMWFDSYYISLLSSRYKNGRSNWLGAFWHASMSNLKALGNAQKCSSVIYVIKK</sequence>
<gene>
    <name evidence="1" type="ORF">ACFS6H_14075</name>
</gene>
<keyword evidence="1" id="KW-0489">Methyltransferase</keyword>
<dbReference type="Proteomes" id="UP001597511">
    <property type="component" value="Unassembled WGS sequence"/>
</dbReference>
<dbReference type="Gene3D" id="3.40.50.150">
    <property type="entry name" value="Vaccinia Virus protein VP39"/>
    <property type="match status" value="1"/>
</dbReference>
<comment type="caution">
    <text evidence="1">The sequence shown here is derived from an EMBL/GenBank/DDBJ whole genome shotgun (WGS) entry which is preliminary data.</text>
</comment>
<dbReference type="PANTHER" id="PTHR43861">
    <property type="entry name" value="TRANS-ACONITATE 2-METHYLTRANSFERASE-RELATED"/>
    <property type="match status" value="1"/>
</dbReference>
<dbReference type="GO" id="GO:0008168">
    <property type="term" value="F:methyltransferase activity"/>
    <property type="evidence" value="ECO:0007669"/>
    <property type="project" value="UniProtKB-KW"/>
</dbReference>
<dbReference type="GO" id="GO:0032259">
    <property type="term" value="P:methylation"/>
    <property type="evidence" value="ECO:0007669"/>
    <property type="project" value="UniProtKB-KW"/>
</dbReference>
<dbReference type="InterPro" id="IPR029063">
    <property type="entry name" value="SAM-dependent_MTases_sf"/>
</dbReference>
<proteinExistence type="predicted"/>
<dbReference type="SUPFAM" id="SSF53335">
    <property type="entry name" value="S-adenosyl-L-methionine-dependent methyltransferases"/>
    <property type="match status" value="1"/>
</dbReference>